<evidence type="ECO:0008006" key="3">
    <source>
        <dbReference type="Google" id="ProtNLM"/>
    </source>
</evidence>
<dbReference type="Proteomes" id="UP000507470">
    <property type="component" value="Unassembled WGS sequence"/>
</dbReference>
<keyword evidence="2" id="KW-1185">Reference proteome</keyword>
<dbReference type="AlphaFoldDB" id="A0A6J8CB15"/>
<evidence type="ECO:0000313" key="2">
    <source>
        <dbReference type="Proteomes" id="UP000507470"/>
    </source>
</evidence>
<gene>
    <name evidence="1" type="ORF">MCOR_27508</name>
</gene>
<organism evidence="1 2">
    <name type="scientific">Mytilus coruscus</name>
    <name type="common">Sea mussel</name>
    <dbReference type="NCBI Taxonomy" id="42192"/>
    <lineage>
        <taxon>Eukaryota</taxon>
        <taxon>Metazoa</taxon>
        <taxon>Spiralia</taxon>
        <taxon>Lophotrochozoa</taxon>
        <taxon>Mollusca</taxon>
        <taxon>Bivalvia</taxon>
        <taxon>Autobranchia</taxon>
        <taxon>Pteriomorphia</taxon>
        <taxon>Mytilida</taxon>
        <taxon>Mytiloidea</taxon>
        <taxon>Mytilidae</taxon>
        <taxon>Mytilinae</taxon>
        <taxon>Mytilus</taxon>
    </lineage>
</organism>
<reference evidence="1 2" key="1">
    <citation type="submission" date="2020-06" db="EMBL/GenBank/DDBJ databases">
        <authorList>
            <person name="Li R."/>
            <person name="Bekaert M."/>
        </authorList>
    </citation>
    <scope>NUCLEOTIDE SEQUENCE [LARGE SCALE GENOMIC DNA]</scope>
    <source>
        <strain evidence="2">wild</strain>
    </source>
</reference>
<proteinExistence type="predicted"/>
<name>A0A6J8CB15_MYTCO</name>
<protein>
    <recommendedName>
        <fullName evidence="3">Ig-like domain-containing protein</fullName>
    </recommendedName>
</protein>
<accession>A0A6J8CB15</accession>
<evidence type="ECO:0000313" key="1">
    <source>
        <dbReference type="EMBL" id="CAC5392586.1"/>
    </source>
</evidence>
<dbReference type="OrthoDB" id="6202504at2759"/>
<sequence length="307" mass="35434">MFCAFSEYPDIKLNKPVVSTDLQETEDTNEFGKLMVNSRVIFNCKTDGLVENYTYDITWFINDNRIGDAKAKSLRVDDLNDGKGFLLEEHWKSKYHPNMLVKCGIQARTQGFQAPTPILMSDNFFAGIKIDQHYSKNFVVKEKEKLEIPVVMTIPVSCQWRKEDPSNNVKRNCRINLLNGIPKYQTDSGTCKNGIKKDGVKFTSQLCGIHFNHLDWKRTKYITVWGESDGMINNGYRLSFIRLYNDDTVVKPTEYLEYWTKIHLPDIKVLVEDGDDSTRGTACYSQNDPHMRTFDGRLRKEKNGLIA</sequence>
<dbReference type="EMBL" id="CACVKT020004992">
    <property type="protein sequence ID" value="CAC5392586.1"/>
    <property type="molecule type" value="Genomic_DNA"/>
</dbReference>